<feature type="region of interest" description="Disordered" evidence="5">
    <location>
        <begin position="213"/>
        <end position="232"/>
    </location>
</feature>
<proteinExistence type="predicted"/>
<evidence type="ECO:0000256" key="1">
    <source>
        <dbReference type="ARBA" id="ARBA00004141"/>
    </source>
</evidence>
<protein>
    <recommendedName>
        <fullName evidence="7">TM7S3/TM198-like domain-containing protein</fullName>
    </recommendedName>
</protein>
<feature type="transmembrane region" description="Helical" evidence="6">
    <location>
        <begin position="16"/>
        <end position="37"/>
    </location>
</feature>
<feature type="compositionally biased region" description="Pro residues" evidence="5">
    <location>
        <begin position="353"/>
        <end position="362"/>
    </location>
</feature>
<evidence type="ECO:0000256" key="3">
    <source>
        <dbReference type="ARBA" id="ARBA00022989"/>
    </source>
</evidence>
<keyword evidence="4 6" id="KW-0472">Membrane</keyword>
<dbReference type="PANTHER" id="PTHR39469">
    <property type="entry name" value="CHROMOSOME 1, WHOLE GENOME SHOTGUN SEQUENCE"/>
    <property type="match status" value="1"/>
</dbReference>
<evidence type="ECO:0000259" key="7">
    <source>
        <dbReference type="Pfam" id="PF13886"/>
    </source>
</evidence>
<accession>A0A2T2NZW6</accession>
<feature type="domain" description="TM7S3/TM198-like" evidence="7">
    <location>
        <begin position="14"/>
        <end position="199"/>
    </location>
</feature>
<feature type="transmembrane region" description="Helical" evidence="6">
    <location>
        <begin position="126"/>
        <end position="147"/>
    </location>
</feature>
<evidence type="ECO:0000313" key="8">
    <source>
        <dbReference type="EMBL" id="PSN70909.1"/>
    </source>
</evidence>
<feature type="transmembrane region" description="Helical" evidence="6">
    <location>
        <begin position="182"/>
        <end position="202"/>
    </location>
</feature>
<feature type="transmembrane region" description="Helical" evidence="6">
    <location>
        <begin position="49"/>
        <end position="68"/>
    </location>
</feature>
<feature type="compositionally biased region" description="Polar residues" evidence="5">
    <location>
        <begin position="679"/>
        <end position="689"/>
    </location>
</feature>
<feature type="compositionally biased region" description="Low complexity" evidence="5">
    <location>
        <begin position="565"/>
        <end position="585"/>
    </location>
</feature>
<dbReference type="InterPro" id="IPR025256">
    <property type="entry name" value="TM7S3/TM198-like_dom"/>
</dbReference>
<dbReference type="STRING" id="1448308.A0A2T2NZW6"/>
<dbReference type="PANTHER" id="PTHR39469:SF1">
    <property type="entry name" value="DUF4203 DOMAIN-CONTAINING PROTEIN"/>
    <property type="match status" value="1"/>
</dbReference>
<evidence type="ECO:0000256" key="2">
    <source>
        <dbReference type="ARBA" id="ARBA00022692"/>
    </source>
</evidence>
<dbReference type="AlphaFoldDB" id="A0A2T2NZW6"/>
<evidence type="ECO:0000256" key="5">
    <source>
        <dbReference type="SAM" id="MobiDB-lite"/>
    </source>
</evidence>
<feature type="compositionally biased region" description="Basic and acidic residues" evidence="5">
    <location>
        <begin position="883"/>
        <end position="902"/>
    </location>
</feature>
<feature type="transmembrane region" description="Helical" evidence="6">
    <location>
        <begin position="74"/>
        <end position="90"/>
    </location>
</feature>
<dbReference type="EMBL" id="KZ678131">
    <property type="protein sequence ID" value="PSN70909.1"/>
    <property type="molecule type" value="Genomic_DNA"/>
</dbReference>
<organism evidence="8 9">
    <name type="scientific">Corynespora cassiicola Philippines</name>
    <dbReference type="NCBI Taxonomy" id="1448308"/>
    <lineage>
        <taxon>Eukaryota</taxon>
        <taxon>Fungi</taxon>
        <taxon>Dikarya</taxon>
        <taxon>Ascomycota</taxon>
        <taxon>Pezizomycotina</taxon>
        <taxon>Dothideomycetes</taxon>
        <taxon>Pleosporomycetidae</taxon>
        <taxon>Pleosporales</taxon>
        <taxon>Corynesporascaceae</taxon>
        <taxon>Corynespora</taxon>
    </lineage>
</organism>
<feature type="region of interest" description="Disordered" evidence="5">
    <location>
        <begin position="464"/>
        <end position="595"/>
    </location>
</feature>
<evidence type="ECO:0000256" key="6">
    <source>
        <dbReference type="SAM" id="Phobius"/>
    </source>
</evidence>
<feature type="compositionally biased region" description="Polar residues" evidence="5">
    <location>
        <begin position="487"/>
        <end position="518"/>
    </location>
</feature>
<keyword evidence="9" id="KW-1185">Reference proteome</keyword>
<evidence type="ECO:0000256" key="4">
    <source>
        <dbReference type="ARBA" id="ARBA00023136"/>
    </source>
</evidence>
<dbReference type="Proteomes" id="UP000240883">
    <property type="component" value="Unassembled WGS sequence"/>
</dbReference>
<feature type="region of interest" description="Disordered" evidence="5">
    <location>
        <begin position="249"/>
        <end position="289"/>
    </location>
</feature>
<keyword evidence="3 6" id="KW-1133">Transmembrane helix</keyword>
<comment type="subcellular location">
    <subcellularLocation>
        <location evidence="1">Membrane</location>
        <topology evidence="1">Multi-pass membrane protein</topology>
    </subcellularLocation>
</comment>
<dbReference type="OrthoDB" id="102260at2759"/>
<dbReference type="GO" id="GO:0016020">
    <property type="term" value="C:membrane"/>
    <property type="evidence" value="ECO:0007669"/>
    <property type="project" value="UniProtKB-SubCell"/>
</dbReference>
<feature type="region of interest" description="Disordered" evidence="5">
    <location>
        <begin position="324"/>
        <end position="443"/>
    </location>
</feature>
<evidence type="ECO:0000313" key="9">
    <source>
        <dbReference type="Proteomes" id="UP000240883"/>
    </source>
</evidence>
<keyword evidence="2 6" id="KW-0812">Transmembrane</keyword>
<feature type="region of interest" description="Disordered" evidence="5">
    <location>
        <begin position="619"/>
        <end position="754"/>
    </location>
</feature>
<dbReference type="Pfam" id="PF13886">
    <property type="entry name" value="TM7S3_TM198"/>
    <property type="match status" value="1"/>
</dbReference>
<reference evidence="8 9" key="1">
    <citation type="journal article" date="2018" name="Front. Microbiol.">
        <title>Genome-Wide Analysis of Corynespora cassiicola Leaf Fall Disease Putative Effectors.</title>
        <authorList>
            <person name="Lopez D."/>
            <person name="Ribeiro S."/>
            <person name="Label P."/>
            <person name="Fumanal B."/>
            <person name="Venisse J.S."/>
            <person name="Kohler A."/>
            <person name="de Oliveira R.R."/>
            <person name="Labutti K."/>
            <person name="Lipzen A."/>
            <person name="Lail K."/>
            <person name="Bauer D."/>
            <person name="Ohm R.A."/>
            <person name="Barry K.W."/>
            <person name="Spatafora J."/>
            <person name="Grigoriev I.V."/>
            <person name="Martin F.M."/>
            <person name="Pujade-Renaud V."/>
        </authorList>
    </citation>
    <scope>NUCLEOTIDE SEQUENCE [LARGE SCALE GENOMIC DNA]</scope>
    <source>
        <strain evidence="8 9">Philippines</strain>
    </source>
</reference>
<sequence length="934" mass="101097">MVVRDCVGPILTSARVYVFFSGAYLTSLAVTVLIIYLMNPPVTDAIQGAFFIAAFFTGIIFGGISLAFADITEGLGCMLGGFCIAMWFLTTKDGGLITSSTGRAIFIGSFCAAGYSLSFSHYTRTYGLIGCISFAGGTITMLGVDCLSRAGWKEFWLYLWNLNDDTFPLNTNTYPITRAIRVEIACVVLITLFGIISQLRLWKLIKERRDKTANQRIERERQQEQEEEELGRKIEDNFAKERAQWEAAYGDKGMNSADGTPKTSSSIKGDSIGDSKETIAQPNGAYTHAGPGYTVKVLADDEICEIDEQGNPVLVSRRASVVYNNQPTNRDSDTLPAGGINRSDSAKSSPRDLVPPPPPVVVPLPFKVPEEEETKSNDGDNSSVSAIPEPSVHESVSGNNRRSVDRRSFVKRLSGMSGSKRYSGGRMSIDHADPERSFVIPHVEDDRASSVAATLDDDVDVISLAELSPPQSPVDQKLADVPATAAASPTSVDSSATQVTGTDDQNTTLVSQSGSNESAPKPAVRQSLTVSTDPKPAELRSQVGSLSGPHNRPDKIAPALQDDISQGQKSKSSSASGAPSVASESHGSSLKGTLPDKFSKVALSYRTNEWAKHLEAAEKPELDSIAEPGSPGAQLDHGSQERPVPVSEEIINPLQSTRRTSRRISGDSTTYRNSKLIRSDSNYSRMSQQEPHHKRTPSALAAGGVARTGSLAQGRGVRRASTNHAPTYSGAPLSPTYSAGDPASGRFSPAPIPSNTLISERNALARSRIVTSPTPYAGTTNLVTAVAEHENLTLAQRRRMLQHQKPPSASQPWQQGNRVQLQGFDSHQPRRTSGTGPGEDQRREALLAGWREAIQKDASGPPAEMAMATADVEARRAAIMNETRQKEVEREMRDKEAHRRETLMGNMMRSEQMMDAHREAMRRMQAAANKKAPQ</sequence>
<gene>
    <name evidence="8" type="ORF">BS50DRAFT_269596</name>
</gene>
<feature type="compositionally biased region" description="Basic and acidic residues" evidence="5">
    <location>
        <begin position="428"/>
        <end position="443"/>
    </location>
</feature>
<feature type="region of interest" description="Disordered" evidence="5">
    <location>
        <begin position="883"/>
        <end position="909"/>
    </location>
</feature>
<name>A0A2T2NZW6_CORCC</name>